<dbReference type="Proteomes" id="UP000468581">
    <property type="component" value="Unassembled WGS sequence"/>
</dbReference>
<dbReference type="RefSeq" id="WP_163605555.1">
    <property type="nucleotide sequence ID" value="NZ_JAABOO010000001.1"/>
</dbReference>
<organism evidence="1 2">
    <name type="scientific">Leptobacterium flavescens</name>
    <dbReference type="NCBI Taxonomy" id="472055"/>
    <lineage>
        <taxon>Bacteria</taxon>
        <taxon>Pseudomonadati</taxon>
        <taxon>Bacteroidota</taxon>
        <taxon>Flavobacteriia</taxon>
        <taxon>Flavobacteriales</taxon>
        <taxon>Flavobacteriaceae</taxon>
        <taxon>Leptobacterium</taxon>
    </lineage>
</organism>
<dbReference type="SUPFAM" id="SSF56935">
    <property type="entry name" value="Porins"/>
    <property type="match status" value="1"/>
</dbReference>
<evidence type="ECO:0000313" key="1">
    <source>
        <dbReference type="EMBL" id="NER12538.1"/>
    </source>
</evidence>
<name>A0A6P0UKW8_9FLAO</name>
<dbReference type="AlphaFoldDB" id="A0A6P0UKW8"/>
<dbReference type="EMBL" id="JAABOO010000001">
    <property type="protein sequence ID" value="NER12538.1"/>
    <property type="molecule type" value="Genomic_DNA"/>
</dbReference>
<reference evidence="1 2" key="1">
    <citation type="submission" date="2020-01" db="EMBL/GenBank/DDBJ databases">
        <title>Leptobacterium flavescens.</title>
        <authorList>
            <person name="Wang G."/>
        </authorList>
    </citation>
    <scope>NUCLEOTIDE SEQUENCE [LARGE SCALE GENOMIC DNA]</scope>
    <source>
        <strain evidence="1 2">KCTC 22160</strain>
    </source>
</reference>
<gene>
    <name evidence="1" type="ORF">GWK08_03730</name>
</gene>
<dbReference type="SUPFAM" id="SSF49464">
    <property type="entry name" value="Carboxypeptidase regulatory domain-like"/>
    <property type="match status" value="1"/>
</dbReference>
<dbReference type="Pfam" id="PF13620">
    <property type="entry name" value="CarboxypepD_reg"/>
    <property type="match status" value="1"/>
</dbReference>
<accession>A0A6P0UKW8</accession>
<proteinExistence type="predicted"/>
<dbReference type="Gene3D" id="2.60.40.1120">
    <property type="entry name" value="Carboxypeptidase-like, regulatory domain"/>
    <property type="match status" value="1"/>
</dbReference>
<protein>
    <submittedName>
        <fullName evidence="1">TonB-dependent receptor</fullName>
    </submittedName>
</protein>
<keyword evidence="1" id="KW-0675">Receptor</keyword>
<sequence length="898" mass="101429">MKQFYITLFLGLGILCSKINAQNVRVEGVVKDSLNAPLELANVLALNPEDQSIQSYAITDESGRFALSLPNNKTYKLKVSYLGYKTKEEDLVIGDSREKIFKEIVLFKDVNALDEVEVVQELPISVRGDTIVYKADAFTNGKEKKLKNVLEKLPGFEVDKNGDVKVQGKKVDKVLVEGKKFFDGDTKLATKNIPADAVDKVEVLQDFNEVEPTRGLNNEESLALNIKLKDGKKNIVFGDLAASIGHDERYFGHANVFYYSPKKSLNLIADANNIGEQAFTLQDYFRFSGGFSNLAGRSGSSFRVSSDDIGLSLLQDNRAEEIISNFGALNFNLNPNKKWQFSGFLIGSDIDTDLRSSTLRTYLRNEDDNNLEVLESNINQENKSGLFKFTGKYTPSKKLDISYNAFLKKSEIAQANNRLSDFAGVQNSIQSNSEQQPFSINQSFDAFYAKDAKNVFSFQAQHLYKEQDPFYNLITSEVPFNGGLPLIDDNVYNLLQNKEILTNKFDASFNYYYVLNKKNHINFIAGSSLSNQKLVSNIRQRESGTGDENELGGGFLNDADYNFSDIYFGLRYKVKFGSFVVSPGANVHFYNTTDTQQGNENKLSKTLVTPSLFARYSIRKSESLTLNYSVNAEFTDVNNIVLGTVISSYNTLFDGNRNLENQLFHRFVLRYTNFNSFNFTNIFGTLTYTKTIDGINNTVVFNGINQVLSPINSGDVNDVLSANASFEKRFVWFKTKLTGNLSYSSINNTINGLANTNTSFTQNYRLSFETNFRDAPNFEIGFDKTINNYEGSQTDSRFITNAPFANVEVGFLKHFLFTADYVYTDYINRNNDTNNSYDFLNASLFYQKEGSKWEFKVSGTNLLNTVSINRDSFSDFLISTNQYFVQPRYVVFGIKYDL</sequence>
<dbReference type="InterPro" id="IPR008969">
    <property type="entry name" value="CarboxyPept-like_regulatory"/>
</dbReference>
<comment type="caution">
    <text evidence="1">The sequence shown here is derived from an EMBL/GenBank/DDBJ whole genome shotgun (WGS) entry which is preliminary data.</text>
</comment>
<keyword evidence="2" id="KW-1185">Reference proteome</keyword>
<evidence type="ECO:0000313" key="2">
    <source>
        <dbReference type="Proteomes" id="UP000468581"/>
    </source>
</evidence>